<feature type="region of interest" description="Disordered" evidence="1">
    <location>
        <begin position="1"/>
        <end position="48"/>
    </location>
</feature>
<sequence length="83" mass="8956">MSIEPSAAGPQETPPRQERPPEAPSGPVSRRTSQDERPALAREGSEADDLARAVALRRMRILATSLLALAAVVFLLVHLLTDM</sequence>
<reference evidence="3" key="1">
    <citation type="journal article" date="2021" name="PeerJ">
        <title>Extensive microbial diversity within the chicken gut microbiome revealed by metagenomics and culture.</title>
        <authorList>
            <person name="Gilroy R."/>
            <person name="Ravi A."/>
            <person name="Getino M."/>
            <person name="Pursley I."/>
            <person name="Horton D.L."/>
            <person name="Alikhan N.F."/>
            <person name="Baker D."/>
            <person name="Gharbi K."/>
            <person name="Hall N."/>
            <person name="Watson M."/>
            <person name="Adriaenssens E.M."/>
            <person name="Foster-Nyarko E."/>
            <person name="Jarju S."/>
            <person name="Secka A."/>
            <person name="Antonio M."/>
            <person name="Oren A."/>
            <person name="Chaudhuri R.R."/>
            <person name="La Ragione R."/>
            <person name="Hildebrand F."/>
            <person name="Pallen M.J."/>
        </authorList>
    </citation>
    <scope>NUCLEOTIDE SEQUENCE</scope>
    <source>
        <strain evidence="3">ChiGjej5B5-7349</strain>
    </source>
</reference>
<dbReference type="AlphaFoldDB" id="A0A921MG61"/>
<feature type="non-terminal residue" evidence="3">
    <location>
        <position position="83"/>
    </location>
</feature>
<name>A0A921MG61_9MICO</name>
<evidence type="ECO:0000313" key="4">
    <source>
        <dbReference type="Proteomes" id="UP000784435"/>
    </source>
</evidence>
<keyword evidence="2" id="KW-1133">Transmembrane helix</keyword>
<comment type="caution">
    <text evidence="3">The sequence shown here is derived from an EMBL/GenBank/DDBJ whole genome shotgun (WGS) entry which is preliminary data.</text>
</comment>
<protein>
    <submittedName>
        <fullName evidence="3">Uncharacterized protein</fullName>
    </submittedName>
</protein>
<keyword evidence="2" id="KW-0472">Membrane</keyword>
<organism evidence="3 4">
    <name type="scientific">Brevibacterium senegalense</name>
    <dbReference type="NCBI Taxonomy" id="1033736"/>
    <lineage>
        <taxon>Bacteria</taxon>
        <taxon>Bacillati</taxon>
        <taxon>Actinomycetota</taxon>
        <taxon>Actinomycetes</taxon>
        <taxon>Micrococcales</taxon>
        <taxon>Brevibacteriaceae</taxon>
        <taxon>Brevibacterium</taxon>
    </lineage>
</organism>
<feature type="transmembrane region" description="Helical" evidence="2">
    <location>
        <begin position="61"/>
        <end position="80"/>
    </location>
</feature>
<dbReference type="EMBL" id="DYUK01000314">
    <property type="protein sequence ID" value="HJG81410.1"/>
    <property type="molecule type" value="Genomic_DNA"/>
</dbReference>
<reference evidence="3" key="2">
    <citation type="submission" date="2021-09" db="EMBL/GenBank/DDBJ databases">
        <authorList>
            <person name="Gilroy R."/>
        </authorList>
    </citation>
    <scope>NUCLEOTIDE SEQUENCE</scope>
    <source>
        <strain evidence="3">ChiGjej5B5-7349</strain>
    </source>
</reference>
<accession>A0A921MG61</accession>
<evidence type="ECO:0000313" key="3">
    <source>
        <dbReference type="EMBL" id="HJG81410.1"/>
    </source>
</evidence>
<evidence type="ECO:0000256" key="1">
    <source>
        <dbReference type="SAM" id="MobiDB-lite"/>
    </source>
</evidence>
<feature type="compositionally biased region" description="Basic and acidic residues" evidence="1">
    <location>
        <begin position="32"/>
        <end position="48"/>
    </location>
</feature>
<evidence type="ECO:0000256" key="2">
    <source>
        <dbReference type="SAM" id="Phobius"/>
    </source>
</evidence>
<gene>
    <name evidence="3" type="ORF">K8V08_13480</name>
</gene>
<dbReference type="Proteomes" id="UP000784435">
    <property type="component" value="Unassembled WGS sequence"/>
</dbReference>
<proteinExistence type="predicted"/>
<keyword evidence="2" id="KW-0812">Transmembrane</keyword>